<name>A0A4R3MX79_9BACI</name>
<gene>
    <name evidence="3" type="ORF">EDD68_11827</name>
</gene>
<reference evidence="3 4" key="1">
    <citation type="submission" date="2019-03" db="EMBL/GenBank/DDBJ databases">
        <title>Genomic Encyclopedia of Type Strains, Phase IV (KMG-IV): sequencing the most valuable type-strain genomes for metagenomic binning, comparative biology and taxonomic classification.</title>
        <authorList>
            <person name="Goeker M."/>
        </authorList>
    </citation>
    <scope>NUCLEOTIDE SEQUENCE [LARGE SCALE GENOMIC DNA]</scope>
    <source>
        <strain evidence="3 4">DSM 25894</strain>
    </source>
</reference>
<evidence type="ECO:0008006" key="5">
    <source>
        <dbReference type="Google" id="ProtNLM"/>
    </source>
</evidence>
<feature type="coiled-coil region" evidence="1">
    <location>
        <begin position="233"/>
        <end position="260"/>
    </location>
</feature>
<evidence type="ECO:0000256" key="2">
    <source>
        <dbReference type="SAM" id="MobiDB-lite"/>
    </source>
</evidence>
<protein>
    <recommendedName>
        <fullName evidence="5">Peptidase M48-like protein</fullName>
    </recommendedName>
</protein>
<accession>A0A4R3MX79</accession>
<evidence type="ECO:0000256" key="1">
    <source>
        <dbReference type="SAM" id="Coils"/>
    </source>
</evidence>
<dbReference type="EMBL" id="SMAN01000018">
    <property type="protein sequence ID" value="TCT19343.1"/>
    <property type="molecule type" value="Genomic_DNA"/>
</dbReference>
<keyword evidence="1" id="KW-0175">Coiled coil</keyword>
<feature type="region of interest" description="Disordered" evidence="2">
    <location>
        <begin position="362"/>
        <end position="381"/>
    </location>
</feature>
<dbReference type="Proteomes" id="UP000294650">
    <property type="component" value="Unassembled WGS sequence"/>
</dbReference>
<keyword evidence="4" id="KW-1185">Reference proteome</keyword>
<evidence type="ECO:0000313" key="3">
    <source>
        <dbReference type="EMBL" id="TCT19343.1"/>
    </source>
</evidence>
<dbReference type="RefSeq" id="WP_132372449.1">
    <property type="nucleotide sequence ID" value="NZ_SMAN01000018.1"/>
</dbReference>
<sequence>MRIGVAGRWLGEKFWPVFNRKAYDEKDCSSPVQPMIHSLKNAEYLNEVNVLLKKEKMVETDYHDTHPSLSDRLNVLKEDAYVPGKIENTAAEIFLGEQLAEKYLHLLDKDWVAHNQSIWRERYEEGQRMQVLLEENQDKELDMDKATEQANMLIELHGIEYVTEHFDDILATYPSLKENTDWLFRVGTIMLDNGDEKGIEIINQIIDNHWNYKFNGLYELMRYYHLFGDQEQEKETKERLESWEKQLEKSNAELNSIHVDMEYDEVKDVSILDDVKNRLSERNEVERAYLFARTSKAIPDRTALYLLIEFNDYAFKRDMRKIRDNMYEEWSFPQELYVGIINFESVFEELADRNQQFHIYQREKKKKEKKKKNQEELKQAE</sequence>
<comment type="caution">
    <text evidence="3">The sequence shown here is derived from an EMBL/GenBank/DDBJ whole genome shotgun (WGS) entry which is preliminary data.</text>
</comment>
<evidence type="ECO:0000313" key="4">
    <source>
        <dbReference type="Proteomes" id="UP000294650"/>
    </source>
</evidence>
<organism evidence="3 4">
    <name type="scientific">Melghiribacillus thermohalophilus</name>
    <dbReference type="NCBI Taxonomy" id="1324956"/>
    <lineage>
        <taxon>Bacteria</taxon>
        <taxon>Bacillati</taxon>
        <taxon>Bacillota</taxon>
        <taxon>Bacilli</taxon>
        <taxon>Bacillales</taxon>
        <taxon>Bacillaceae</taxon>
        <taxon>Melghiribacillus</taxon>
    </lineage>
</organism>
<dbReference type="AlphaFoldDB" id="A0A4R3MX79"/>
<proteinExistence type="predicted"/>
<feature type="compositionally biased region" description="Basic residues" evidence="2">
    <location>
        <begin position="363"/>
        <end position="372"/>
    </location>
</feature>
<dbReference type="OrthoDB" id="9789270at2"/>